<name>A0ABQ8JH78_DERPT</name>
<evidence type="ECO:0000256" key="1">
    <source>
        <dbReference type="SAM" id="MobiDB-lite"/>
    </source>
</evidence>
<protein>
    <submittedName>
        <fullName evidence="2">Uncharacterized protein</fullName>
    </submittedName>
</protein>
<gene>
    <name evidence="2" type="ORF">DERP_002248</name>
</gene>
<keyword evidence="3" id="KW-1185">Reference proteome</keyword>
<dbReference type="Proteomes" id="UP000887458">
    <property type="component" value="Unassembled WGS sequence"/>
</dbReference>
<evidence type="ECO:0000313" key="2">
    <source>
        <dbReference type="EMBL" id="KAH9421958.1"/>
    </source>
</evidence>
<dbReference type="EMBL" id="NJHN03000037">
    <property type="protein sequence ID" value="KAH9421958.1"/>
    <property type="molecule type" value="Genomic_DNA"/>
</dbReference>
<evidence type="ECO:0000313" key="3">
    <source>
        <dbReference type="Proteomes" id="UP000887458"/>
    </source>
</evidence>
<reference evidence="2 3" key="2">
    <citation type="journal article" date="2022" name="Mol. Biol. Evol.">
        <title>Comparative Genomics Reveals Insights into the Divergent Evolution of Astigmatic Mites and Household Pest Adaptations.</title>
        <authorList>
            <person name="Xiong Q."/>
            <person name="Wan A.T."/>
            <person name="Liu X."/>
            <person name="Fung C.S."/>
            <person name="Xiao X."/>
            <person name="Malainual N."/>
            <person name="Hou J."/>
            <person name="Wang L."/>
            <person name="Wang M."/>
            <person name="Yang K.Y."/>
            <person name="Cui Y."/>
            <person name="Leung E.L."/>
            <person name="Nong W."/>
            <person name="Shin S.K."/>
            <person name="Au S.W."/>
            <person name="Jeong K.Y."/>
            <person name="Chew F.T."/>
            <person name="Hui J.H."/>
            <person name="Leung T.F."/>
            <person name="Tungtrongchitr A."/>
            <person name="Zhong N."/>
            <person name="Liu Z."/>
            <person name="Tsui S.K."/>
        </authorList>
    </citation>
    <scope>NUCLEOTIDE SEQUENCE [LARGE SCALE GENOMIC DNA]</scope>
    <source>
        <strain evidence="2">Derp</strain>
    </source>
</reference>
<reference evidence="2 3" key="1">
    <citation type="journal article" date="2018" name="J. Allergy Clin. Immunol.">
        <title>High-quality assembly of Dermatophagoides pteronyssinus genome and transcriptome reveals a wide range of novel allergens.</title>
        <authorList>
            <person name="Liu X.Y."/>
            <person name="Yang K.Y."/>
            <person name="Wang M.Q."/>
            <person name="Kwok J.S."/>
            <person name="Zeng X."/>
            <person name="Yang Z."/>
            <person name="Xiao X.J."/>
            <person name="Lau C.P."/>
            <person name="Li Y."/>
            <person name="Huang Z.M."/>
            <person name="Ba J.G."/>
            <person name="Yim A.K."/>
            <person name="Ouyang C.Y."/>
            <person name="Ngai S.M."/>
            <person name="Chan T.F."/>
            <person name="Leung E.L."/>
            <person name="Liu L."/>
            <person name="Liu Z.G."/>
            <person name="Tsui S.K."/>
        </authorList>
    </citation>
    <scope>NUCLEOTIDE SEQUENCE [LARGE SCALE GENOMIC DNA]</scope>
    <source>
        <strain evidence="2">Derp</strain>
    </source>
</reference>
<comment type="caution">
    <text evidence="2">The sequence shown here is derived from an EMBL/GenBank/DDBJ whole genome shotgun (WGS) entry which is preliminary data.</text>
</comment>
<proteinExistence type="predicted"/>
<organism evidence="2 3">
    <name type="scientific">Dermatophagoides pteronyssinus</name>
    <name type="common">European house dust mite</name>
    <dbReference type="NCBI Taxonomy" id="6956"/>
    <lineage>
        <taxon>Eukaryota</taxon>
        <taxon>Metazoa</taxon>
        <taxon>Ecdysozoa</taxon>
        <taxon>Arthropoda</taxon>
        <taxon>Chelicerata</taxon>
        <taxon>Arachnida</taxon>
        <taxon>Acari</taxon>
        <taxon>Acariformes</taxon>
        <taxon>Sarcoptiformes</taxon>
        <taxon>Astigmata</taxon>
        <taxon>Psoroptidia</taxon>
        <taxon>Analgoidea</taxon>
        <taxon>Pyroglyphidae</taxon>
        <taxon>Dermatophagoidinae</taxon>
        <taxon>Dermatophagoides</taxon>
    </lineage>
</organism>
<sequence length="329" mass="39460">MSSMKNFLINLTNYKEKRSSQIFSNRKQMTWSSFYEERENDQCSTSAGGDDQYLNRNQQQNEKDKSRENIRLNCHDLKNSWLVDTGRADEEDDEELSGQQSIECQPSTWNTDKWSNRNHNLFRKSWGNFVNLYDDQGKEKLFIRRDELRNYLILTNFDDRHSPYIFMASLFPRGNYPKPLYSGTGSSWRMRFNIFATGVLNPDKSNDEDIIHLGELHLYFHIEPCRKEPIYQDLCFFFDQSLIRFLHSNEQRYTSSLRECVDHLRQELSGALFVEQIFFPIYRDRFSNIWGKTVDYFQLRQRDLYAAIDLMIGQQQDIDSFIFQPYFHR</sequence>
<accession>A0ABQ8JH78</accession>
<feature type="region of interest" description="Disordered" evidence="1">
    <location>
        <begin position="41"/>
        <end position="66"/>
    </location>
</feature>